<evidence type="ECO:0000313" key="3">
    <source>
        <dbReference type="Proteomes" id="UP000325440"/>
    </source>
</evidence>
<dbReference type="EMBL" id="CABPRJ010001981">
    <property type="protein sequence ID" value="VVC42704.1"/>
    <property type="molecule type" value="Genomic_DNA"/>
</dbReference>
<proteinExistence type="predicted"/>
<reference evidence="2 3" key="1">
    <citation type="submission" date="2019-08" db="EMBL/GenBank/DDBJ databases">
        <authorList>
            <person name="Alioto T."/>
            <person name="Alioto T."/>
            <person name="Gomez Garrido J."/>
        </authorList>
    </citation>
    <scope>NUCLEOTIDE SEQUENCE [LARGE SCALE GENOMIC DNA]</scope>
</reference>
<evidence type="ECO:0000256" key="1">
    <source>
        <dbReference type="SAM" id="MobiDB-lite"/>
    </source>
</evidence>
<feature type="region of interest" description="Disordered" evidence="1">
    <location>
        <begin position="70"/>
        <end position="110"/>
    </location>
</feature>
<sequence>MSTAQKTARWRRHERCRRETRRLCDMRSFAPETRVGKRPDNINGQLRTPKTRLWHESQQRTQIDKPRVYGIGRTTTHTRRTGERYGTRDDYGQGEAEVRDGLSDNAGRYR</sequence>
<protein>
    <submittedName>
        <fullName evidence="2">Uncharacterized protein</fullName>
    </submittedName>
</protein>
<gene>
    <name evidence="2" type="ORF">CINCED_3A004322</name>
</gene>
<accession>A0A5E4NJY9</accession>
<dbReference type="Proteomes" id="UP000325440">
    <property type="component" value="Unassembled WGS sequence"/>
</dbReference>
<evidence type="ECO:0000313" key="2">
    <source>
        <dbReference type="EMBL" id="VVC42704.1"/>
    </source>
</evidence>
<dbReference type="AlphaFoldDB" id="A0A5E4NJY9"/>
<feature type="compositionally biased region" description="Basic and acidic residues" evidence="1">
    <location>
        <begin position="80"/>
        <end position="102"/>
    </location>
</feature>
<keyword evidence="3" id="KW-1185">Reference proteome</keyword>
<name>A0A5E4NJY9_9HEMI</name>
<organism evidence="2 3">
    <name type="scientific">Cinara cedri</name>
    <dbReference type="NCBI Taxonomy" id="506608"/>
    <lineage>
        <taxon>Eukaryota</taxon>
        <taxon>Metazoa</taxon>
        <taxon>Ecdysozoa</taxon>
        <taxon>Arthropoda</taxon>
        <taxon>Hexapoda</taxon>
        <taxon>Insecta</taxon>
        <taxon>Pterygota</taxon>
        <taxon>Neoptera</taxon>
        <taxon>Paraneoptera</taxon>
        <taxon>Hemiptera</taxon>
        <taxon>Sternorrhyncha</taxon>
        <taxon>Aphidomorpha</taxon>
        <taxon>Aphidoidea</taxon>
        <taxon>Aphididae</taxon>
        <taxon>Lachninae</taxon>
        <taxon>Cinara</taxon>
    </lineage>
</organism>